<dbReference type="EMBL" id="AFZX01000045">
    <property type="protein sequence ID" value="EHL07317.1"/>
    <property type="molecule type" value="Genomic_DNA"/>
</dbReference>
<proteinExistence type="predicted"/>
<dbReference type="Proteomes" id="UP000004416">
    <property type="component" value="Unassembled WGS sequence"/>
</dbReference>
<sequence>MTDNGQGQIRGGYALAVILDPDPFHPASLNDHFDLSSLGIQSVFNQLLNHGNRALHHFAGGDLIGGLYIKDVDFSGQK</sequence>
<dbReference type="HOGENOM" id="CLU_2616233_0_0_9"/>
<comment type="caution">
    <text evidence="1">The sequence shown here is derived from an EMBL/GenBank/DDBJ whole genome shotgun (WGS) entry which is preliminary data.</text>
</comment>
<gene>
    <name evidence="1" type="ORF">HMPREF0322_02076</name>
</gene>
<protein>
    <submittedName>
        <fullName evidence="1">Uncharacterized protein</fullName>
    </submittedName>
</protein>
<accession>G9XM90</accession>
<evidence type="ECO:0000313" key="1">
    <source>
        <dbReference type="EMBL" id="EHL07317.1"/>
    </source>
</evidence>
<evidence type="ECO:0000313" key="2">
    <source>
        <dbReference type="Proteomes" id="UP000004416"/>
    </source>
</evidence>
<dbReference type="AlphaFoldDB" id="G9XM90"/>
<name>G9XM90_DESHA</name>
<reference evidence="1 2" key="1">
    <citation type="submission" date="2011-08" db="EMBL/GenBank/DDBJ databases">
        <authorList>
            <person name="Weinstock G."/>
            <person name="Sodergren E."/>
            <person name="Clifton S."/>
            <person name="Fulton L."/>
            <person name="Fulton B."/>
            <person name="Courtney L."/>
            <person name="Fronick C."/>
            <person name="Harrison M."/>
            <person name="Strong C."/>
            <person name="Farmer C."/>
            <person name="Delahaunty K."/>
            <person name="Markovic C."/>
            <person name="Hall O."/>
            <person name="Minx P."/>
            <person name="Tomlinson C."/>
            <person name="Mitreva M."/>
            <person name="Hou S."/>
            <person name="Chen J."/>
            <person name="Wollam A."/>
            <person name="Pepin K.H."/>
            <person name="Johnson M."/>
            <person name="Bhonagiri V."/>
            <person name="Zhang X."/>
            <person name="Suruliraj S."/>
            <person name="Warren W."/>
            <person name="Chinwalla A."/>
            <person name="Mardis E.R."/>
            <person name="Wilson R.K."/>
        </authorList>
    </citation>
    <scope>NUCLEOTIDE SEQUENCE [LARGE SCALE GENOMIC DNA]</scope>
    <source>
        <strain evidence="1 2">DP7</strain>
    </source>
</reference>
<organism evidence="1 2">
    <name type="scientific">Desulfitobacterium hafniense DP7</name>
    <dbReference type="NCBI Taxonomy" id="537010"/>
    <lineage>
        <taxon>Bacteria</taxon>
        <taxon>Bacillati</taxon>
        <taxon>Bacillota</taxon>
        <taxon>Clostridia</taxon>
        <taxon>Eubacteriales</taxon>
        <taxon>Desulfitobacteriaceae</taxon>
        <taxon>Desulfitobacterium</taxon>
    </lineage>
</organism>